<accession>A0A975L7N7</accession>
<reference evidence="2" key="1">
    <citation type="submission" date="2021-05" db="EMBL/GenBank/DDBJ databases">
        <authorList>
            <person name="Kaiqin L."/>
            <person name="Jian G."/>
        </authorList>
    </citation>
    <scope>NUCLEOTIDE SEQUENCE</scope>
    <source>
        <strain evidence="2">HDS5</strain>
    </source>
</reference>
<keyword evidence="1" id="KW-1133">Transmembrane helix</keyword>
<protein>
    <submittedName>
        <fullName evidence="2">Uncharacterized protein</fullName>
    </submittedName>
</protein>
<dbReference type="KEGG" id="nec:KGD82_20520"/>
<dbReference type="AlphaFoldDB" id="A0A975L7N7"/>
<keyword evidence="1" id="KW-0812">Transmembrane</keyword>
<dbReference type="Proteomes" id="UP000682416">
    <property type="component" value="Chromosome"/>
</dbReference>
<sequence>MNLTHQVWVKLSSLALPRAERSSDRGAGFVEYGAILVFVGLVAMVLMSSGIADSIVQGISRTIRTTLTPP</sequence>
<gene>
    <name evidence="2" type="ORF">KGD82_20520</name>
</gene>
<evidence type="ECO:0000256" key="1">
    <source>
        <dbReference type="SAM" id="Phobius"/>
    </source>
</evidence>
<organism evidence="2 3">
    <name type="scientific">Nocardiopsis eucommiae</name>
    <dbReference type="NCBI Taxonomy" id="2831970"/>
    <lineage>
        <taxon>Bacteria</taxon>
        <taxon>Bacillati</taxon>
        <taxon>Actinomycetota</taxon>
        <taxon>Actinomycetes</taxon>
        <taxon>Streptosporangiales</taxon>
        <taxon>Nocardiopsidaceae</taxon>
        <taxon>Nocardiopsis</taxon>
    </lineage>
</organism>
<name>A0A975L7N7_9ACTN</name>
<evidence type="ECO:0000313" key="3">
    <source>
        <dbReference type="Proteomes" id="UP000682416"/>
    </source>
</evidence>
<keyword evidence="1" id="KW-0472">Membrane</keyword>
<keyword evidence="3" id="KW-1185">Reference proteome</keyword>
<evidence type="ECO:0000313" key="2">
    <source>
        <dbReference type="EMBL" id="QVJ00824.1"/>
    </source>
</evidence>
<dbReference type="EMBL" id="CP074402">
    <property type="protein sequence ID" value="QVJ00824.1"/>
    <property type="molecule type" value="Genomic_DNA"/>
</dbReference>
<proteinExistence type="predicted"/>
<feature type="transmembrane region" description="Helical" evidence="1">
    <location>
        <begin position="32"/>
        <end position="56"/>
    </location>
</feature>